<keyword evidence="2" id="KW-1185">Reference proteome</keyword>
<evidence type="ECO:0008006" key="3">
    <source>
        <dbReference type="Google" id="ProtNLM"/>
    </source>
</evidence>
<gene>
    <name evidence="1" type="ORF">PUN28_015284</name>
</gene>
<accession>A0AAW2EY59</accession>
<evidence type="ECO:0000313" key="2">
    <source>
        <dbReference type="Proteomes" id="UP001430953"/>
    </source>
</evidence>
<dbReference type="AlphaFoldDB" id="A0AAW2EY59"/>
<comment type="caution">
    <text evidence="1">The sequence shown here is derived from an EMBL/GenBank/DDBJ whole genome shotgun (WGS) entry which is preliminary data.</text>
</comment>
<reference evidence="1 2" key="1">
    <citation type="submission" date="2023-03" db="EMBL/GenBank/DDBJ databases">
        <title>High recombination rates correlate with genetic variation in Cardiocondyla obscurior ants.</title>
        <authorList>
            <person name="Errbii M."/>
        </authorList>
    </citation>
    <scope>NUCLEOTIDE SEQUENCE [LARGE SCALE GENOMIC DNA]</scope>
    <source>
        <strain evidence="1">Alpha-2009</strain>
        <tissue evidence="1">Whole body</tissue>
    </source>
</reference>
<dbReference type="EMBL" id="JADYXP020000016">
    <property type="protein sequence ID" value="KAL0108688.1"/>
    <property type="molecule type" value="Genomic_DNA"/>
</dbReference>
<sequence>MCIVLKKARNSLKMRDKAKICKRKRRRIRIAKIYINSKKKTTRKCNTVLQIARKNLRTQSLFKIFQFLFLNQSTCAKCVLLETTLKFAKESVEESESRKYT</sequence>
<organism evidence="1 2">
    <name type="scientific">Cardiocondyla obscurior</name>
    <dbReference type="NCBI Taxonomy" id="286306"/>
    <lineage>
        <taxon>Eukaryota</taxon>
        <taxon>Metazoa</taxon>
        <taxon>Ecdysozoa</taxon>
        <taxon>Arthropoda</taxon>
        <taxon>Hexapoda</taxon>
        <taxon>Insecta</taxon>
        <taxon>Pterygota</taxon>
        <taxon>Neoptera</taxon>
        <taxon>Endopterygota</taxon>
        <taxon>Hymenoptera</taxon>
        <taxon>Apocrita</taxon>
        <taxon>Aculeata</taxon>
        <taxon>Formicoidea</taxon>
        <taxon>Formicidae</taxon>
        <taxon>Myrmicinae</taxon>
        <taxon>Cardiocondyla</taxon>
    </lineage>
</organism>
<protein>
    <recommendedName>
        <fullName evidence="3">Ribosomal protein L20</fullName>
    </recommendedName>
</protein>
<dbReference type="Proteomes" id="UP001430953">
    <property type="component" value="Unassembled WGS sequence"/>
</dbReference>
<proteinExistence type="predicted"/>
<evidence type="ECO:0000313" key="1">
    <source>
        <dbReference type="EMBL" id="KAL0108688.1"/>
    </source>
</evidence>
<name>A0AAW2EY59_9HYME</name>